<evidence type="ECO:0000313" key="2">
    <source>
        <dbReference type="EMBL" id="KAL2058208.1"/>
    </source>
</evidence>
<dbReference type="EMBL" id="JBHFEH010000003">
    <property type="protein sequence ID" value="KAL2058208.1"/>
    <property type="molecule type" value="Genomic_DNA"/>
</dbReference>
<protein>
    <submittedName>
        <fullName evidence="2">Uncharacterized protein</fullName>
    </submittedName>
</protein>
<evidence type="ECO:0000256" key="1">
    <source>
        <dbReference type="SAM" id="MobiDB-lite"/>
    </source>
</evidence>
<sequence>MFKGWMNIFLSAGAPSDQSVAQLKTQFTPYDDWITAFFSQAGTGAAPAAPASAAPAAASAPAISLLTASAASPMAASGTAVGASPSSVSVTSPMVASVASLIAASGTAAGASPPTASATSPAASGSTPTASGPLPDSKTAPPAVFNAGTTSAGTAGTAAPDHAGYFSSSMQQVLRQHRHQQQEHRCPSRPTRPSQLRQLHWLAQDQQALADPYRPFTTVNLPTLVRSRCPRSVQIILSTLSSLPSLVHSLVLVPTRRLILAELVQPPQFQGRVPQACSIAQR</sequence>
<proteinExistence type="predicted"/>
<keyword evidence="3" id="KW-1185">Reference proteome</keyword>
<dbReference type="Proteomes" id="UP001590951">
    <property type="component" value="Unassembled WGS sequence"/>
</dbReference>
<name>A0ABR4BQ53_9LECA</name>
<accession>A0ABR4BQ53</accession>
<organism evidence="2 3">
    <name type="scientific">Lepraria finkii</name>
    <dbReference type="NCBI Taxonomy" id="1340010"/>
    <lineage>
        <taxon>Eukaryota</taxon>
        <taxon>Fungi</taxon>
        <taxon>Dikarya</taxon>
        <taxon>Ascomycota</taxon>
        <taxon>Pezizomycotina</taxon>
        <taxon>Lecanoromycetes</taxon>
        <taxon>OSLEUM clade</taxon>
        <taxon>Lecanoromycetidae</taxon>
        <taxon>Lecanorales</taxon>
        <taxon>Lecanorineae</taxon>
        <taxon>Stereocaulaceae</taxon>
        <taxon>Lepraria</taxon>
    </lineage>
</organism>
<evidence type="ECO:0000313" key="3">
    <source>
        <dbReference type="Proteomes" id="UP001590951"/>
    </source>
</evidence>
<feature type="compositionally biased region" description="Low complexity" evidence="1">
    <location>
        <begin position="147"/>
        <end position="159"/>
    </location>
</feature>
<feature type="compositionally biased region" description="Low complexity" evidence="1">
    <location>
        <begin position="108"/>
        <end position="133"/>
    </location>
</feature>
<gene>
    <name evidence="2" type="ORF">ABVK25_001826</name>
</gene>
<reference evidence="2 3" key="1">
    <citation type="submission" date="2024-09" db="EMBL/GenBank/DDBJ databases">
        <title>Rethinking Asexuality: The Enigmatic Case of Functional Sexual Genes in Lepraria (Stereocaulaceae).</title>
        <authorList>
            <person name="Doellman M."/>
            <person name="Sun Y."/>
            <person name="Barcenas-Pena A."/>
            <person name="Lumbsch H.T."/>
            <person name="Grewe F."/>
        </authorList>
    </citation>
    <scope>NUCLEOTIDE SEQUENCE [LARGE SCALE GENOMIC DNA]</scope>
    <source>
        <strain evidence="2 3">Grewe 0041</strain>
    </source>
</reference>
<feature type="region of interest" description="Disordered" evidence="1">
    <location>
        <begin position="108"/>
        <end position="193"/>
    </location>
</feature>
<comment type="caution">
    <text evidence="2">The sequence shown here is derived from an EMBL/GenBank/DDBJ whole genome shotgun (WGS) entry which is preliminary data.</text>
</comment>